<dbReference type="EMBL" id="KZ301971">
    <property type="protein sequence ID" value="PFH53975.1"/>
    <property type="molecule type" value="Genomic_DNA"/>
</dbReference>
<evidence type="ECO:0000313" key="4">
    <source>
        <dbReference type="Proteomes" id="UP000242287"/>
    </source>
</evidence>
<dbReference type="STRING" id="703135.A0A2A9NSK3"/>
<reference evidence="3 4" key="1">
    <citation type="submission" date="2014-02" db="EMBL/GenBank/DDBJ databases">
        <title>Transposable element dynamics among asymbiotic and ectomycorrhizal Amanita fungi.</title>
        <authorList>
            <consortium name="DOE Joint Genome Institute"/>
            <person name="Hess J."/>
            <person name="Skrede I."/>
            <person name="Wolfe B."/>
            <person name="LaButti K."/>
            <person name="Ohm R.A."/>
            <person name="Grigoriev I.V."/>
            <person name="Pringle A."/>
        </authorList>
    </citation>
    <scope>NUCLEOTIDE SEQUENCE [LARGE SCALE GENOMIC DNA]</scope>
    <source>
        <strain evidence="3 4">SKay4041</strain>
    </source>
</reference>
<protein>
    <recommendedName>
        <fullName evidence="5">RGS domain-containing protein</fullName>
    </recommendedName>
</protein>
<dbReference type="SUPFAM" id="SSF48097">
    <property type="entry name" value="Regulator of G-protein signaling, RGS"/>
    <property type="match status" value="1"/>
</dbReference>
<keyword evidence="2" id="KW-1133">Transmembrane helix</keyword>
<name>A0A2A9NSK3_9AGAR</name>
<dbReference type="PANTHER" id="PTHR39466">
    <property type="entry name" value="RGS DOMAIN-CONTAINING PROTEIN"/>
    <property type="match status" value="1"/>
</dbReference>
<dbReference type="Proteomes" id="UP000242287">
    <property type="component" value="Unassembled WGS sequence"/>
</dbReference>
<keyword evidence="2" id="KW-0812">Transmembrane</keyword>
<keyword evidence="4" id="KW-1185">Reference proteome</keyword>
<evidence type="ECO:0000256" key="1">
    <source>
        <dbReference type="SAM" id="MobiDB-lite"/>
    </source>
</evidence>
<dbReference type="AlphaFoldDB" id="A0A2A9NSK3"/>
<dbReference type="InterPro" id="IPR044926">
    <property type="entry name" value="RGS_subdomain_2"/>
</dbReference>
<dbReference type="InterPro" id="IPR036305">
    <property type="entry name" value="RGS_sf"/>
</dbReference>
<feature type="compositionally biased region" description="Low complexity" evidence="1">
    <location>
        <begin position="374"/>
        <end position="390"/>
    </location>
</feature>
<evidence type="ECO:0008006" key="5">
    <source>
        <dbReference type="Google" id="ProtNLM"/>
    </source>
</evidence>
<sequence>MSAENLYFILWLKEYTIRYKQWLVQVKAEREAAAKHGVPWSLHTSINLASFYARAKQTFFTPNAPYELNLPSNILAPFHAPLGPNQHPDPAFFNDVAIETRCMLEASLRRFVNAQLNNVGNNRVLCGIIVGSLIIIVGIVPPLAVNLALGQSRWTRLAAIPALWIGLTVVLCAFHGICVGVYVFGDLRQLRKFELARPPGIKLEKERPSTTVQPTIVPIQQVVACPPPCSPAPVYRTPLRSMNRLPSIASVSSTSSSNFPPPPVVIEISPPMSDYDSIEGPATNPGAVRFSMSSITDEPKHVMTDSASESSTFCTASFIHPFDANKDADYIDLDTPPEEFQRIAPFDFEALPPPTRNKNRRVPTFVPVTRNFQPTSPLTPKSSSKTPTTSQEKCNSKRRRSAASAITPSGAPRPVKVSVRTSYAMAHSTFTVKFDEKQEEEIRQRFRLVKAVPAFAVPLTRVLSPEIKRGQWEIVTRSMGLAFLLSWLVIGPLLAIPRLK</sequence>
<accession>A0A2A9NSK3</accession>
<dbReference type="OrthoDB" id="3232309at2759"/>
<evidence type="ECO:0000256" key="2">
    <source>
        <dbReference type="SAM" id="Phobius"/>
    </source>
</evidence>
<gene>
    <name evidence="3" type="ORF">AMATHDRAFT_45011</name>
</gene>
<dbReference type="PANTHER" id="PTHR39466:SF1">
    <property type="entry name" value="RGS DOMAIN-CONTAINING PROTEIN"/>
    <property type="match status" value="1"/>
</dbReference>
<dbReference type="Gene3D" id="1.10.167.10">
    <property type="entry name" value="Regulator of G-protein Signalling 4, domain 2"/>
    <property type="match status" value="1"/>
</dbReference>
<feature type="transmembrane region" description="Helical" evidence="2">
    <location>
        <begin position="478"/>
        <end position="496"/>
    </location>
</feature>
<feature type="transmembrane region" description="Helical" evidence="2">
    <location>
        <begin position="157"/>
        <end position="184"/>
    </location>
</feature>
<feature type="transmembrane region" description="Helical" evidence="2">
    <location>
        <begin position="124"/>
        <end position="145"/>
    </location>
</feature>
<organism evidence="3 4">
    <name type="scientific">Amanita thiersii Skay4041</name>
    <dbReference type="NCBI Taxonomy" id="703135"/>
    <lineage>
        <taxon>Eukaryota</taxon>
        <taxon>Fungi</taxon>
        <taxon>Dikarya</taxon>
        <taxon>Basidiomycota</taxon>
        <taxon>Agaricomycotina</taxon>
        <taxon>Agaricomycetes</taxon>
        <taxon>Agaricomycetidae</taxon>
        <taxon>Agaricales</taxon>
        <taxon>Pluteineae</taxon>
        <taxon>Amanitaceae</taxon>
        <taxon>Amanita</taxon>
    </lineage>
</organism>
<feature type="region of interest" description="Disordered" evidence="1">
    <location>
        <begin position="349"/>
        <end position="414"/>
    </location>
</feature>
<evidence type="ECO:0000313" key="3">
    <source>
        <dbReference type="EMBL" id="PFH53975.1"/>
    </source>
</evidence>
<keyword evidence="2" id="KW-0472">Membrane</keyword>
<proteinExistence type="predicted"/>